<comment type="caution">
    <text evidence="2">The sequence shown here is derived from an EMBL/GenBank/DDBJ whole genome shotgun (WGS) entry which is preliminary data.</text>
</comment>
<dbReference type="AlphaFoldDB" id="A0A699ZMT8"/>
<sequence length="86" mass="9236">MSFVPAGSALPAPTWWLVRLSPSVAVPGAQHGDAVPDPGLDVLYKQCHQAQLLRPRRVSRAEHRPHCSQAGPPTRAQQLAGPPHHA</sequence>
<evidence type="ECO:0000256" key="1">
    <source>
        <dbReference type="SAM" id="MobiDB-lite"/>
    </source>
</evidence>
<evidence type="ECO:0000313" key="3">
    <source>
        <dbReference type="Proteomes" id="UP000485058"/>
    </source>
</evidence>
<dbReference type="EMBL" id="BLLF01001569">
    <property type="protein sequence ID" value="GFH20074.1"/>
    <property type="molecule type" value="Genomic_DNA"/>
</dbReference>
<reference evidence="2 3" key="1">
    <citation type="submission" date="2020-02" db="EMBL/GenBank/DDBJ databases">
        <title>Draft genome sequence of Haematococcus lacustris strain NIES-144.</title>
        <authorList>
            <person name="Morimoto D."/>
            <person name="Nakagawa S."/>
            <person name="Yoshida T."/>
            <person name="Sawayama S."/>
        </authorList>
    </citation>
    <scope>NUCLEOTIDE SEQUENCE [LARGE SCALE GENOMIC DNA]</scope>
    <source>
        <strain evidence="2 3">NIES-144</strain>
    </source>
</reference>
<gene>
    <name evidence="2" type="ORF">HaLaN_17137</name>
</gene>
<feature type="region of interest" description="Disordered" evidence="1">
    <location>
        <begin position="55"/>
        <end position="86"/>
    </location>
</feature>
<keyword evidence="3" id="KW-1185">Reference proteome</keyword>
<proteinExistence type="predicted"/>
<organism evidence="2 3">
    <name type="scientific">Haematococcus lacustris</name>
    <name type="common">Green alga</name>
    <name type="synonym">Haematococcus pluvialis</name>
    <dbReference type="NCBI Taxonomy" id="44745"/>
    <lineage>
        <taxon>Eukaryota</taxon>
        <taxon>Viridiplantae</taxon>
        <taxon>Chlorophyta</taxon>
        <taxon>core chlorophytes</taxon>
        <taxon>Chlorophyceae</taxon>
        <taxon>CS clade</taxon>
        <taxon>Chlamydomonadales</taxon>
        <taxon>Haematococcaceae</taxon>
        <taxon>Haematococcus</taxon>
    </lineage>
</organism>
<accession>A0A699ZMT8</accession>
<evidence type="ECO:0000313" key="2">
    <source>
        <dbReference type="EMBL" id="GFH20074.1"/>
    </source>
</evidence>
<name>A0A699ZMT8_HAELA</name>
<dbReference type="Proteomes" id="UP000485058">
    <property type="component" value="Unassembled WGS sequence"/>
</dbReference>
<protein>
    <submittedName>
        <fullName evidence="2">Uncharacterized protein</fullName>
    </submittedName>
</protein>